<accession>A0AAD7GH93</accession>
<dbReference type="Proteomes" id="UP001221757">
    <property type="component" value="Unassembled WGS sequence"/>
</dbReference>
<dbReference type="AlphaFoldDB" id="A0AAD7GH93"/>
<dbReference type="EMBL" id="JARKIE010000083">
    <property type="protein sequence ID" value="KAJ7687927.1"/>
    <property type="molecule type" value="Genomic_DNA"/>
</dbReference>
<evidence type="ECO:0000313" key="2">
    <source>
        <dbReference type="Proteomes" id="UP001221757"/>
    </source>
</evidence>
<evidence type="ECO:0000313" key="1">
    <source>
        <dbReference type="EMBL" id="KAJ7687927.1"/>
    </source>
</evidence>
<organism evidence="1 2">
    <name type="scientific">Mycena rosella</name>
    <name type="common">Pink bonnet</name>
    <name type="synonym">Agaricus rosellus</name>
    <dbReference type="NCBI Taxonomy" id="1033263"/>
    <lineage>
        <taxon>Eukaryota</taxon>
        <taxon>Fungi</taxon>
        <taxon>Dikarya</taxon>
        <taxon>Basidiomycota</taxon>
        <taxon>Agaricomycotina</taxon>
        <taxon>Agaricomycetes</taxon>
        <taxon>Agaricomycetidae</taxon>
        <taxon>Agaricales</taxon>
        <taxon>Marasmiineae</taxon>
        <taxon>Mycenaceae</taxon>
        <taxon>Mycena</taxon>
    </lineage>
</organism>
<comment type="caution">
    <text evidence="1">The sequence shown here is derived from an EMBL/GenBank/DDBJ whole genome shotgun (WGS) entry which is preliminary data.</text>
</comment>
<name>A0AAD7GH93_MYCRO</name>
<sequence length="188" mass="20828">MSHIACDPRSNSATRVDRRTRWAGELTEVPQCRDIPHGCPWIAMRCVGHHSSRHTHRIRLRADGTSDDTRHDNGLRTGGRIQDHSVSRASRFLSGVPQLSSGRCERPRVRCASQSSLQTSGLRIPLPLSLPAPHSVGVVGAPFLWAVALLGRDQLRQGGQDTRMERSWQFLPLNSLPSESRFLVSADA</sequence>
<gene>
    <name evidence="1" type="ORF">B0H17DRAFT_1135939</name>
</gene>
<reference evidence="1" key="1">
    <citation type="submission" date="2023-03" db="EMBL/GenBank/DDBJ databases">
        <title>Massive genome expansion in bonnet fungi (Mycena s.s.) driven by repeated elements and novel gene families across ecological guilds.</title>
        <authorList>
            <consortium name="Lawrence Berkeley National Laboratory"/>
            <person name="Harder C.B."/>
            <person name="Miyauchi S."/>
            <person name="Viragh M."/>
            <person name="Kuo A."/>
            <person name="Thoen E."/>
            <person name="Andreopoulos B."/>
            <person name="Lu D."/>
            <person name="Skrede I."/>
            <person name="Drula E."/>
            <person name="Henrissat B."/>
            <person name="Morin E."/>
            <person name="Kohler A."/>
            <person name="Barry K."/>
            <person name="LaButti K."/>
            <person name="Morin E."/>
            <person name="Salamov A."/>
            <person name="Lipzen A."/>
            <person name="Mereny Z."/>
            <person name="Hegedus B."/>
            <person name="Baldrian P."/>
            <person name="Stursova M."/>
            <person name="Weitz H."/>
            <person name="Taylor A."/>
            <person name="Grigoriev I.V."/>
            <person name="Nagy L.G."/>
            <person name="Martin F."/>
            <person name="Kauserud H."/>
        </authorList>
    </citation>
    <scope>NUCLEOTIDE SEQUENCE</scope>
    <source>
        <strain evidence="1">CBHHK067</strain>
    </source>
</reference>
<protein>
    <submittedName>
        <fullName evidence="1">Uncharacterized protein</fullName>
    </submittedName>
</protein>
<keyword evidence="2" id="KW-1185">Reference proteome</keyword>
<proteinExistence type="predicted"/>